<sequence>MVRSLKAQTMEVLPTGWLQSLGFRSVPFPRPIPRFNSRNFFQWGRREQKVDGVTVYVYRGFGKNVRDGVERGNQ</sequence>
<dbReference type="AlphaFoldDB" id="A0A1R3L0C6"/>
<reference evidence="2" key="1">
    <citation type="submission" date="2013-09" db="EMBL/GenBank/DDBJ databases">
        <title>Corchorus olitorius genome sequencing.</title>
        <authorList>
            <person name="Alam M."/>
            <person name="Haque M.S."/>
            <person name="Islam M.S."/>
            <person name="Emdad E.M."/>
            <person name="Islam M.M."/>
            <person name="Ahmed B."/>
            <person name="Halim A."/>
            <person name="Hossen Q.M.M."/>
            <person name="Hossain M.Z."/>
            <person name="Ahmed R."/>
            <person name="Khan M.M."/>
            <person name="Islam R."/>
            <person name="Rashid M.M."/>
            <person name="Khan S.A."/>
            <person name="Rahman M.S."/>
            <person name="Alam M."/>
            <person name="Yahiya A.S."/>
            <person name="Khan M.S."/>
            <person name="Azam M.S."/>
            <person name="Haque T."/>
            <person name="Lashkar M.Z.H."/>
            <person name="Akhand A.I."/>
            <person name="Morshed G."/>
            <person name="Roy S."/>
            <person name="Uddin K.S."/>
            <person name="Rabeya T."/>
            <person name="Hossain A.S."/>
            <person name="Chowdhury A."/>
            <person name="Snigdha A.R."/>
            <person name="Mortoza M.S."/>
            <person name="Matin S.A."/>
            <person name="Hoque S.M.E."/>
            <person name="Islam M.K."/>
            <person name="Roy D.K."/>
            <person name="Haider R."/>
            <person name="Moosa M.M."/>
            <person name="Elias S.M."/>
            <person name="Hasan A.M."/>
            <person name="Jahan S."/>
            <person name="Shafiuddin M."/>
            <person name="Mahmood N."/>
            <person name="Shommy N.S."/>
        </authorList>
    </citation>
    <scope>NUCLEOTIDE SEQUENCE [LARGE SCALE GENOMIC DNA]</scope>
    <source>
        <strain evidence="2">cv. O-4</strain>
    </source>
</reference>
<accession>A0A1R3L0C6</accession>
<gene>
    <name evidence="1" type="ORF">COLO4_02765</name>
</gene>
<comment type="caution">
    <text evidence="1">The sequence shown here is derived from an EMBL/GenBank/DDBJ whole genome shotgun (WGS) entry which is preliminary data.</text>
</comment>
<organism evidence="1 2">
    <name type="scientific">Corchorus olitorius</name>
    <dbReference type="NCBI Taxonomy" id="93759"/>
    <lineage>
        <taxon>Eukaryota</taxon>
        <taxon>Viridiplantae</taxon>
        <taxon>Streptophyta</taxon>
        <taxon>Embryophyta</taxon>
        <taxon>Tracheophyta</taxon>
        <taxon>Spermatophyta</taxon>
        <taxon>Magnoliopsida</taxon>
        <taxon>eudicotyledons</taxon>
        <taxon>Gunneridae</taxon>
        <taxon>Pentapetalae</taxon>
        <taxon>rosids</taxon>
        <taxon>malvids</taxon>
        <taxon>Malvales</taxon>
        <taxon>Malvaceae</taxon>
        <taxon>Grewioideae</taxon>
        <taxon>Apeibeae</taxon>
        <taxon>Corchorus</taxon>
    </lineage>
</organism>
<evidence type="ECO:0000313" key="1">
    <source>
        <dbReference type="EMBL" id="OMP12784.1"/>
    </source>
</evidence>
<proteinExistence type="predicted"/>
<protein>
    <submittedName>
        <fullName evidence="1">Uncharacterized protein</fullName>
    </submittedName>
</protein>
<name>A0A1R3L0C6_9ROSI</name>
<dbReference type="EMBL" id="AWUE01006467">
    <property type="protein sequence ID" value="OMP12784.1"/>
    <property type="molecule type" value="Genomic_DNA"/>
</dbReference>
<keyword evidence="2" id="KW-1185">Reference proteome</keyword>
<evidence type="ECO:0000313" key="2">
    <source>
        <dbReference type="Proteomes" id="UP000187203"/>
    </source>
</evidence>
<dbReference type="Proteomes" id="UP000187203">
    <property type="component" value="Unassembled WGS sequence"/>
</dbReference>